<feature type="transmembrane region" description="Helical" evidence="7">
    <location>
        <begin position="81"/>
        <end position="103"/>
    </location>
</feature>
<feature type="transmembrane region" description="Helical" evidence="7">
    <location>
        <begin position="398"/>
        <end position="418"/>
    </location>
</feature>
<dbReference type="AlphaFoldDB" id="A0A1S7Q9I3"/>
<sequence length="475" mass="50075">MSQRKAAGSLMNRIIPLILAVALFMEQMDSTVIATSLPAIAADLNVGPITLKLALTAYMVALAIFIPISGWMADKYGAKKIFRFAIGVFVVGSICCAVSSSVFEFVLSRFLQGMGGAMMTPVGRLVLLRTTKRSELVSAMALLTIPGLVGPLTGPPIGGFITTYFSWHWIFLINVPIGIIGIWLSTIFLPEIETTNPPPMDGKGFVLSGIAASGVVFGVSVVSLPALPPAIGIASTIIGFICGFLYMRHAARHPAPILDFRIFQNATFRAASVGGTIFRISTGAIPFLMPLMLQIGFGLNPFQSGMITFAGAIGAITTKFMAKRVFAATGFKSTLIGAGIVGACTTLANSFFTPDTPYPLIMIFLVTAGFARSFFFTGSNALSYSDIEDSQASQATSMASVLQQISLALGVAFAASILEVSNMMSGTHLQLADFHIAFTIVALVSLFAVVPIIRMDAQAGAAVSGHRGKVSQPAE</sequence>
<proteinExistence type="predicted"/>
<feature type="transmembrane region" description="Helical" evidence="7">
    <location>
        <begin position="109"/>
        <end position="127"/>
    </location>
</feature>
<keyword evidence="10" id="KW-1185">Reference proteome</keyword>
<feature type="transmembrane region" description="Helical" evidence="7">
    <location>
        <begin position="167"/>
        <end position="192"/>
    </location>
</feature>
<dbReference type="InterPro" id="IPR011701">
    <property type="entry name" value="MFS"/>
</dbReference>
<dbReference type="PRINTS" id="PR01036">
    <property type="entry name" value="TCRTETB"/>
</dbReference>
<comment type="subcellular location">
    <subcellularLocation>
        <location evidence="1">Cell membrane</location>
        <topology evidence="1">Multi-pass membrane protein</topology>
    </subcellularLocation>
</comment>
<dbReference type="GO" id="GO:0005886">
    <property type="term" value="C:plasma membrane"/>
    <property type="evidence" value="ECO:0007669"/>
    <property type="project" value="UniProtKB-SubCell"/>
</dbReference>
<gene>
    <name evidence="9" type="ORF">AGR3A_Cc420074</name>
</gene>
<keyword evidence="4 7" id="KW-0812">Transmembrane</keyword>
<keyword evidence="2" id="KW-0813">Transport</keyword>
<feature type="transmembrane region" description="Helical" evidence="7">
    <location>
        <begin position="230"/>
        <end position="247"/>
    </location>
</feature>
<feature type="transmembrane region" description="Helical" evidence="7">
    <location>
        <begin position="434"/>
        <end position="453"/>
    </location>
</feature>
<feature type="transmembrane region" description="Helical" evidence="7">
    <location>
        <begin position="358"/>
        <end position="377"/>
    </location>
</feature>
<dbReference type="PANTHER" id="PTHR42718:SF46">
    <property type="entry name" value="BLR6921 PROTEIN"/>
    <property type="match status" value="1"/>
</dbReference>
<dbReference type="Pfam" id="PF07690">
    <property type="entry name" value="MFS_1"/>
    <property type="match status" value="2"/>
</dbReference>
<evidence type="ECO:0000313" key="9">
    <source>
        <dbReference type="EMBL" id="CUX33064.1"/>
    </source>
</evidence>
<evidence type="ECO:0000256" key="2">
    <source>
        <dbReference type="ARBA" id="ARBA00022448"/>
    </source>
</evidence>
<evidence type="ECO:0000313" key="10">
    <source>
        <dbReference type="Proteomes" id="UP000191988"/>
    </source>
</evidence>
<feature type="transmembrane region" description="Helical" evidence="7">
    <location>
        <begin position="50"/>
        <end position="69"/>
    </location>
</feature>
<dbReference type="PANTHER" id="PTHR42718">
    <property type="entry name" value="MAJOR FACILITATOR SUPERFAMILY MULTIDRUG TRANSPORTER MFSC"/>
    <property type="match status" value="1"/>
</dbReference>
<organism evidence="9 10">
    <name type="scientific">Agrobacterium tomkonis CFBP 6623</name>
    <dbReference type="NCBI Taxonomy" id="1183432"/>
    <lineage>
        <taxon>Bacteria</taxon>
        <taxon>Pseudomonadati</taxon>
        <taxon>Pseudomonadota</taxon>
        <taxon>Alphaproteobacteria</taxon>
        <taxon>Hyphomicrobiales</taxon>
        <taxon>Rhizobiaceae</taxon>
        <taxon>Rhizobium/Agrobacterium group</taxon>
        <taxon>Agrobacterium</taxon>
        <taxon>Agrobacterium tumefaciens complex</taxon>
    </lineage>
</organism>
<evidence type="ECO:0000256" key="1">
    <source>
        <dbReference type="ARBA" id="ARBA00004651"/>
    </source>
</evidence>
<evidence type="ECO:0000256" key="6">
    <source>
        <dbReference type="ARBA" id="ARBA00023136"/>
    </source>
</evidence>
<dbReference type="PROSITE" id="PS50850">
    <property type="entry name" value="MFS"/>
    <property type="match status" value="1"/>
</dbReference>
<dbReference type="CDD" id="cd17503">
    <property type="entry name" value="MFS_LmrB_MDR_like"/>
    <property type="match status" value="1"/>
</dbReference>
<dbReference type="Gene3D" id="1.20.1250.20">
    <property type="entry name" value="MFS general substrate transporter like domains"/>
    <property type="match status" value="1"/>
</dbReference>
<feature type="transmembrane region" description="Helical" evidence="7">
    <location>
        <begin position="268"/>
        <end position="289"/>
    </location>
</feature>
<feature type="transmembrane region" description="Helical" evidence="7">
    <location>
        <begin position="139"/>
        <end position="161"/>
    </location>
</feature>
<reference evidence="10" key="1">
    <citation type="submission" date="2016-01" db="EMBL/GenBank/DDBJ databases">
        <authorList>
            <person name="Regsiter A."/>
            <person name="william w."/>
        </authorList>
    </citation>
    <scope>NUCLEOTIDE SEQUENCE [LARGE SCALE GENOMIC DNA]</scope>
    <source>
        <strain evidence="10">CFBP 6623</strain>
    </source>
</reference>
<evidence type="ECO:0000256" key="3">
    <source>
        <dbReference type="ARBA" id="ARBA00022475"/>
    </source>
</evidence>
<keyword evidence="3" id="KW-1003">Cell membrane</keyword>
<name>A0A1S7Q9I3_9HYPH</name>
<dbReference type="Proteomes" id="UP000191988">
    <property type="component" value="Unassembled WGS sequence"/>
</dbReference>
<dbReference type="GO" id="GO:0022857">
    <property type="term" value="F:transmembrane transporter activity"/>
    <property type="evidence" value="ECO:0007669"/>
    <property type="project" value="InterPro"/>
</dbReference>
<dbReference type="Gene3D" id="1.20.1720.10">
    <property type="entry name" value="Multidrug resistance protein D"/>
    <property type="match status" value="1"/>
</dbReference>
<feature type="transmembrane region" description="Helical" evidence="7">
    <location>
        <begin position="204"/>
        <end position="224"/>
    </location>
</feature>
<feature type="transmembrane region" description="Helical" evidence="7">
    <location>
        <begin position="301"/>
        <end position="322"/>
    </location>
</feature>
<keyword evidence="5 7" id="KW-1133">Transmembrane helix</keyword>
<evidence type="ECO:0000256" key="4">
    <source>
        <dbReference type="ARBA" id="ARBA00022692"/>
    </source>
</evidence>
<evidence type="ECO:0000256" key="5">
    <source>
        <dbReference type="ARBA" id="ARBA00022989"/>
    </source>
</evidence>
<protein>
    <submittedName>
        <fullName evidence="9">Putative multidrug efflux protein</fullName>
    </submittedName>
</protein>
<feature type="domain" description="Major facilitator superfamily (MFS) profile" evidence="8">
    <location>
        <begin position="15"/>
        <end position="460"/>
    </location>
</feature>
<feature type="transmembrane region" description="Helical" evidence="7">
    <location>
        <begin position="334"/>
        <end position="352"/>
    </location>
</feature>
<dbReference type="EMBL" id="FBWK01000037">
    <property type="protein sequence ID" value="CUX33064.1"/>
    <property type="molecule type" value="Genomic_DNA"/>
</dbReference>
<dbReference type="STRING" id="1183432.AGR3A_Cc420074"/>
<evidence type="ECO:0000259" key="8">
    <source>
        <dbReference type="PROSITE" id="PS50850"/>
    </source>
</evidence>
<evidence type="ECO:0000256" key="7">
    <source>
        <dbReference type="SAM" id="Phobius"/>
    </source>
</evidence>
<dbReference type="InterPro" id="IPR036259">
    <property type="entry name" value="MFS_trans_sf"/>
</dbReference>
<accession>A0A1S7Q9I3</accession>
<keyword evidence="6 7" id="KW-0472">Membrane</keyword>
<dbReference type="SUPFAM" id="SSF103473">
    <property type="entry name" value="MFS general substrate transporter"/>
    <property type="match status" value="1"/>
</dbReference>
<dbReference type="InterPro" id="IPR020846">
    <property type="entry name" value="MFS_dom"/>
</dbReference>